<reference evidence="1 2" key="1">
    <citation type="journal article" date="2021" name="Elife">
        <title>Chloroplast acquisition without the gene transfer in kleptoplastic sea slugs, Plakobranchus ocellatus.</title>
        <authorList>
            <person name="Maeda T."/>
            <person name="Takahashi S."/>
            <person name="Yoshida T."/>
            <person name="Shimamura S."/>
            <person name="Takaki Y."/>
            <person name="Nagai Y."/>
            <person name="Toyoda A."/>
            <person name="Suzuki Y."/>
            <person name="Arimoto A."/>
            <person name="Ishii H."/>
            <person name="Satoh N."/>
            <person name="Nishiyama T."/>
            <person name="Hasebe M."/>
            <person name="Maruyama T."/>
            <person name="Minagawa J."/>
            <person name="Obokata J."/>
            <person name="Shigenobu S."/>
        </authorList>
    </citation>
    <scope>NUCLEOTIDE SEQUENCE [LARGE SCALE GENOMIC DNA]</scope>
</reference>
<proteinExistence type="predicted"/>
<sequence length="78" mass="8728">MTSVYALFLTASRQLRFILANKPTSSSSAIPQFLLFRAWLEFHLAASRKLVMQRRPGDILAIVCFGASEVLEACQILL</sequence>
<evidence type="ECO:0000313" key="2">
    <source>
        <dbReference type="Proteomes" id="UP000735302"/>
    </source>
</evidence>
<keyword evidence="2" id="KW-1185">Reference proteome</keyword>
<dbReference type="Proteomes" id="UP000735302">
    <property type="component" value="Unassembled WGS sequence"/>
</dbReference>
<gene>
    <name evidence="1" type="ORF">PoB_003189900</name>
</gene>
<accession>A0AAV4AG36</accession>
<organism evidence="1 2">
    <name type="scientific">Plakobranchus ocellatus</name>
    <dbReference type="NCBI Taxonomy" id="259542"/>
    <lineage>
        <taxon>Eukaryota</taxon>
        <taxon>Metazoa</taxon>
        <taxon>Spiralia</taxon>
        <taxon>Lophotrochozoa</taxon>
        <taxon>Mollusca</taxon>
        <taxon>Gastropoda</taxon>
        <taxon>Heterobranchia</taxon>
        <taxon>Euthyneura</taxon>
        <taxon>Panpulmonata</taxon>
        <taxon>Sacoglossa</taxon>
        <taxon>Placobranchoidea</taxon>
        <taxon>Plakobranchidae</taxon>
        <taxon>Plakobranchus</taxon>
    </lineage>
</organism>
<dbReference type="AlphaFoldDB" id="A0AAV4AG36"/>
<dbReference type="EMBL" id="BLXT01003748">
    <property type="protein sequence ID" value="GFO05394.1"/>
    <property type="molecule type" value="Genomic_DNA"/>
</dbReference>
<comment type="caution">
    <text evidence="1">The sequence shown here is derived from an EMBL/GenBank/DDBJ whole genome shotgun (WGS) entry which is preliminary data.</text>
</comment>
<name>A0AAV4AG36_9GAST</name>
<protein>
    <submittedName>
        <fullName evidence="1">Uncharacterized protein</fullName>
    </submittedName>
</protein>
<evidence type="ECO:0000313" key="1">
    <source>
        <dbReference type="EMBL" id="GFO05394.1"/>
    </source>
</evidence>